<name>A0A3M9MCY8_9BACT</name>
<dbReference type="EMBL" id="RJJD01000015">
    <property type="protein sequence ID" value="RNI23440.1"/>
    <property type="molecule type" value="Genomic_DNA"/>
</dbReference>
<dbReference type="NCBIfam" id="TIGR02436">
    <property type="entry name" value="four helix bundle protein"/>
    <property type="match status" value="1"/>
</dbReference>
<dbReference type="Proteomes" id="UP000272117">
    <property type="component" value="Unassembled WGS sequence"/>
</dbReference>
<dbReference type="PIRSF" id="PIRSF035652">
    <property type="entry name" value="CHP02436"/>
    <property type="match status" value="1"/>
</dbReference>
<proteinExistence type="predicted"/>
<dbReference type="InterPro" id="IPR012657">
    <property type="entry name" value="23S_rRNA-intervening_sequence"/>
</dbReference>
<dbReference type="PANTHER" id="PTHR38471">
    <property type="entry name" value="FOUR HELIX BUNDLE PROTEIN"/>
    <property type="match status" value="1"/>
</dbReference>
<accession>A0A3M9MCY8</accession>
<dbReference type="SUPFAM" id="SSF158446">
    <property type="entry name" value="IVS-encoded protein-like"/>
    <property type="match status" value="1"/>
</dbReference>
<sequence length="125" mass="14014">MIPGERLPKEEFVEQFKLRTKKLALDVIIFSQSLPKTEEATIMKRQLLRSATSVAANYRAACRARSAAEFYAKLSICVEEADETLFWLELMTESGSTPLSTVQAIITETTEILSILAKARKNTSK</sequence>
<dbReference type="Pfam" id="PF05635">
    <property type="entry name" value="23S_rRNA_IVP"/>
    <property type="match status" value="1"/>
</dbReference>
<evidence type="ECO:0000313" key="1">
    <source>
        <dbReference type="EMBL" id="RNI23440.1"/>
    </source>
</evidence>
<organism evidence="1 2">
    <name type="scientific">Rufibacter latericius</name>
    <dbReference type="NCBI Taxonomy" id="2487040"/>
    <lineage>
        <taxon>Bacteria</taxon>
        <taxon>Pseudomonadati</taxon>
        <taxon>Bacteroidota</taxon>
        <taxon>Cytophagia</taxon>
        <taxon>Cytophagales</taxon>
        <taxon>Hymenobacteraceae</taxon>
        <taxon>Rufibacter</taxon>
    </lineage>
</organism>
<dbReference type="InterPro" id="IPR036583">
    <property type="entry name" value="23S_rRNA_IVS_sf"/>
</dbReference>
<reference evidence="1 2" key="1">
    <citation type="submission" date="2018-11" db="EMBL/GenBank/DDBJ databases">
        <title>Rufibacter latericius sp. nov., isolated from water in Baiyang Lake.</title>
        <authorList>
            <person name="Yang Y."/>
        </authorList>
    </citation>
    <scope>NUCLEOTIDE SEQUENCE [LARGE SCALE GENOMIC DNA]</scope>
    <source>
        <strain evidence="1 2">R-22-1c-1</strain>
    </source>
</reference>
<evidence type="ECO:0000313" key="2">
    <source>
        <dbReference type="Proteomes" id="UP000272117"/>
    </source>
</evidence>
<gene>
    <name evidence="1" type="ORF">EFB08_18030</name>
</gene>
<protein>
    <submittedName>
        <fullName evidence="1">Four helix bundle protein</fullName>
    </submittedName>
</protein>
<dbReference type="OrthoDB" id="285993at2"/>
<dbReference type="Gene3D" id="1.20.1440.60">
    <property type="entry name" value="23S rRNA-intervening sequence"/>
    <property type="match status" value="1"/>
</dbReference>
<keyword evidence="2" id="KW-1185">Reference proteome</keyword>
<dbReference type="PANTHER" id="PTHR38471:SF2">
    <property type="entry name" value="FOUR HELIX BUNDLE PROTEIN"/>
    <property type="match status" value="1"/>
</dbReference>
<comment type="caution">
    <text evidence="1">The sequence shown here is derived from an EMBL/GenBank/DDBJ whole genome shotgun (WGS) entry which is preliminary data.</text>
</comment>
<dbReference type="AlphaFoldDB" id="A0A3M9MCY8"/>